<proteinExistence type="predicted"/>
<keyword evidence="1" id="KW-1133">Transmembrane helix</keyword>
<dbReference type="Pfam" id="PF19723">
    <property type="entry name" value="DUF6216"/>
    <property type="match status" value="1"/>
</dbReference>
<dbReference type="RefSeq" id="WP_217839191.1">
    <property type="nucleotide sequence ID" value="NZ_CP077076.1"/>
</dbReference>
<evidence type="ECO:0000256" key="1">
    <source>
        <dbReference type="SAM" id="Phobius"/>
    </source>
</evidence>
<protein>
    <recommendedName>
        <fullName evidence="4">Intracellular growth attenuator protein IgaA</fullName>
    </recommendedName>
</protein>
<evidence type="ECO:0000313" key="3">
    <source>
        <dbReference type="Proteomes" id="UP001046350"/>
    </source>
</evidence>
<dbReference type="EMBL" id="CP077076">
    <property type="protein sequence ID" value="QXH49574.1"/>
    <property type="molecule type" value="Genomic_DNA"/>
</dbReference>
<feature type="transmembrane region" description="Helical" evidence="1">
    <location>
        <begin position="124"/>
        <end position="144"/>
    </location>
</feature>
<keyword evidence="1" id="KW-0812">Transmembrane</keyword>
<gene>
    <name evidence="2" type="ORF">KSS94_16635</name>
</gene>
<dbReference type="Proteomes" id="UP001046350">
    <property type="component" value="Chromosome"/>
</dbReference>
<reference evidence="2" key="1">
    <citation type="journal article" date="2021" name="Microorganisms">
        <title>The Ever-Expanding Pseudomonas Genus: Description of 43 New Species and Partition of the Pseudomonas putida Group.</title>
        <authorList>
            <person name="Girard L."/>
            <person name="Lood C."/>
            <person name="Hofte M."/>
            <person name="Vandamme P."/>
            <person name="Rokni-Zadeh H."/>
            <person name="van Noort V."/>
            <person name="Lavigne R."/>
            <person name="De Mot R."/>
        </authorList>
    </citation>
    <scope>NUCLEOTIDE SEQUENCE</scope>
    <source>
        <strain evidence="2">COW40</strain>
    </source>
</reference>
<evidence type="ECO:0000313" key="2">
    <source>
        <dbReference type="EMBL" id="QXH49574.1"/>
    </source>
</evidence>
<name>A0ABX8N0Q0_9PSED</name>
<accession>A0ABX8N0Q0</accession>
<feature type="transmembrane region" description="Helical" evidence="1">
    <location>
        <begin position="218"/>
        <end position="239"/>
    </location>
</feature>
<feature type="transmembrane region" description="Helical" evidence="1">
    <location>
        <begin position="14"/>
        <end position="31"/>
    </location>
</feature>
<organism evidence="2 3">
    <name type="scientific">Pseudomonas fakonensis</name>
    <dbReference type="NCBI Taxonomy" id="2842355"/>
    <lineage>
        <taxon>Bacteria</taxon>
        <taxon>Pseudomonadati</taxon>
        <taxon>Pseudomonadota</taxon>
        <taxon>Gammaproteobacteria</taxon>
        <taxon>Pseudomonadales</taxon>
        <taxon>Pseudomonadaceae</taxon>
        <taxon>Pseudomonas</taxon>
    </lineage>
</organism>
<keyword evidence="1" id="KW-0472">Membrane</keyword>
<dbReference type="InterPro" id="IPR046188">
    <property type="entry name" value="DUF6216"/>
</dbReference>
<evidence type="ECO:0008006" key="4">
    <source>
        <dbReference type="Google" id="ProtNLM"/>
    </source>
</evidence>
<sequence>MTDIIAPLKEVQPLLYILGVGLLILLAWYRAGSAHFLLERIWWLIAGSRRFNDGELNERWKALRDVEAVRFLTRIRFANLRAANLAFAWIDEHGIALGDLTRVRQYFDTHTTQLRDPKYRTYKYPAACALLALMVTLIPTSYFVNQDKALLSVRTTGTNFWTDGQAAEPLIGDRWQLTAQRCKSESLPLQAEDVQVICEILTNPPLEHLQRISRGQRIFGAVFSMLLIGGIYVVCRKLVTVQLADQLYRKLNPPASCTCGMKSNN</sequence>
<keyword evidence="3" id="KW-1185">Reference proteome</keyword>